<dbReference type="OrthoDB" id="9791248at2"/>
<evidence type="ECO:0000256" key="8">
    <source>
        <dbReference type="SAM" id="MobiDB-lite"/>
    </source>
</evidence>
<evidence type="ECO:0000313" key="10">
    <source>
        <dbReference type="EMBL" id="PXA72259.1"/>
    </source>
</evidence>
<dbReference type="GO" id="GO:0034257">
    <property type="term" value="F:nicotinamide riboside transmembrane transporter activity"/>
    <property type="evidence" value="ECO:0007669"/>
    <property type="project" value="InterPro"/>
</dbReference>
<dbReference type="Pfam" id="PF04973">
    <property type="entry name" value="NMN_transporter"/>
    <property type="match status" value="1"/>
</dbReference>
<keyword evidence="7 9" id="KW-0472">Membrane</keyword>
<dbReference type="AlphaFoldDB" id="A0A317ZY57"/>
<evidence type="ECO:0000256" key="9">
    <source>
        <dbReference type="SAM" id="Phobius"/>
    </source>
</evidence>
<evidence type="ECO:0000256" key="6">
    <source>
        <dbReference type="ARBA" id="ARBA00022989"/>
    </source>
</evidence>
<keyword evidence="3" id="KW-0813">Transport</keyword>
<dbReference type="InterPro" id="IPR006419">
    <property type="entry name" value="NMN_transpt_PnuC"/>
</dbReference>
<dbReference type="RefSeq" id="WP_110125779.1">
    <property type="nucleotide sequence ID" value="NZ_QHLY01000005.1"/>
</dbReference>
<evidence type="ECO:0000256" key="5">
    <source>
        <dbReference type="ARBA" id="ARBA00022692"/>
    </source>
</evidence>
<keyword evidence="5 9" id="KW-0812">Transmembrane</keyword>
<comment type="caution">
    <text evidence="10">The sequence shown here is derived from an EMBL/GenBank/DDBJ whole genome shotgun (WGS) entry which is preliminary data.</text>
</comment>
<keyword evidence="6 9" id="KW-1133">Transmembrane helix</keyword>
<feature type="compositionally biased region" description="Low complexity" evidence="8">
    <location>
        <begin position="198"/>
        <end position="210"/>
    </location>
</feature>
<organism evidence="10 11">
    <name type="scientific">Cryobacterium arcticum</name>
    <dbReference type="NCBI Taxonomy" id="670052"/>
    <lineage>
        <taxon>Bacteria</taxon>
        <taxon>Bacillati</taxon>
        <taxon>Actinomycetota</taxon>
        <taxon>Actinomycetes</taxon>
        <taxon>Micrococcales</taxon>
        <taxon>Microbacteriaceae</taxon>
        <taxon>Cryobacterium</taxon>
    </lineage>
</organism>
<evidence type="ECO:0000313" key="11">
    <source>
        <dbReference type="Proteomes" id="UP000246722"/>
    </source>
</evidence>
<feature type="transmembrane region" description="Helical" evidence="9">
    <location>
        <begin position="168"/>
        <end position="185"/>
    </location>
</feature>
<gene>
    <name evidence="10" type="ORF">CTB96_05090</name>
</gene>
<evidence type="ECO:0000256" key="2">
    <source>
        <dbReference type="ARBA" id="ARBA00006669"/>
    </source>
</evidence>
<feature type="transmembrane region" description="Helical" evidence="9">
    <location>
        <begin position="33"/>
        <end position="50"/>
    </location>
</feature>
<sequence length="218" mass="23538">MGEWLVDNWTEVLGFGTGAACVWLAARRNIWNFPIGIANNLVFIVLFFGAALYADLGLQIVYLVLGVMGWLGWSRHRAADSRALITRMPRRTILPLALAAVAGTAIIAFALHSYTDSTTEIADAATTSVSLIAQYMLNRRWLENWFVWIAVDVTYVGLFLYKGLNITAALYLLFIGLCVIGYRGWARARARQGQTAGPAADSAAAGHPASLSGAATGA</sequence>
<feature type="region of interest" description="Disordered" evidence="8">
    <location>
        <begin position="198"/>
        <end position="218"/>
    </location>
</feature>
<name>A0A317ZY57_9MICO</name>
<proteinExistence type="inferred from homology"/>
<dbReference type="PANTHER" id="PTHR36122:SF2">
    <property type="entry name" value="NICOTINAMIDE RIBOSIDE TRANSPORTER PNUC"/>
    <property type="match status" value="1"/>
</dbReference>
<protein>
    <submittedName>
        <fullName evidence="10">Nicotinamide mononucleotide transporter</fullName>
    </submittedName>
</protein>
<evidence type="ECO:0000256" key="7">
    <source>
        <dbReference type="ARBA" id="ARBA00023136"/>
    </source>
</evidence>
<dbReference type="Proteomes" id="UP000246722">
    <property type="component" value="Unassembled WGS sequence"/>
</dbReference>
<feature type="transmembrane region" description="Helical" evidence="9">
    <location>
        <begin position="56"/>
        <end position="73"/>
    </location>
</feature>
<reference evidence="10 11" key="1">
    <citation type="submission" date="2018-05" db="EMBL/GenBank/DDBJ databases">
        <title>Genetic diversity of glacier-inhabiting Cryobacterium bacteria in China and description of Cryobacterium mengkeensis sp. nov. and Arthrobacter glacialis sp. nov.</title>
        <authorList>
            <person name="Liu Q."/>
            <person name="Xin Y.-H."/>
        </authorList>
    </citation>
    <scope>NUCLEOTIDE SEQUENCE [LARGE SCALE GENOMIC DNA]</scope>
    <source>
        <strain evidence="10 11">SK-1</strain>
    </source>
</reference>
<keyword evidence="11" id="KW-1185">Reference proteome</keyword>
<dbReference type="PANTHER" id="PTHR36122">
    <property type="entry name" value="NICOTINAMIDE RIBOSIDE TRANSPORTER PNUC"/>
    <property type="match status" value="1"/>
</dbReference>
<evidence type="ECO:0000256" key="4">
    <source>
        <dbReference type="ARBA" id="ARBA00022475"/>
    </source>
</evidence>
<dbReference type="EMBL" id="QHLY01000005">
    <property type="protein sequence ID" value="PXA72259.1"/>
    <property type="molecule type" value="Genomic_DNA"/>
</dbReference>
<keyword evidence="4" id="KW-1003">Cell membrane</keyword>
<evidence type="ECO:0000256" key="1">
    <source>
        <dbReference type="ARBA" id="ARBA00004651"/>
    </source>
</evidence>
<accession>A0A317ZY57</accession>
<comment type="similarity">
    <text evidence="2">Belongs to the nicotinamide ribonucleoside (NR) uptake permease (TC 4.B.1) family.</text>
</comment>
<feature type="transmembrane region" description="Helical" evidence="9">
    <location>
        <begin position="93"/>
        <end position="115"/>
    </location>
</feature>
<comment type="subcellular location">
    <subcellularLocation>
        <location evidence="1">Cell membrane</location>
        <topology evidence="1">Multi-pass membrane protein</topology>
    </subcellularLocation>
</comment>
<evidence type="ECO:0000256" key="3">
    <source>
        <dbReference type="ARBA" id="ARBA00022448"/>
    </source>
</evidence>
<dbReference type="NCBIfam" id="TIGR01528">
    <property type="entry name" value="NMN_trans_PnuC"/>
    <property type="match status" value="1"/>
</dbReference>
<dbReference type="GO" id="GO:0005886">
    <property type="term" value="C:plasma membrane"/>
    <property type="evidence" value="ECO:0007669"/>
    <property type="project" value="UniProtKB-SubCell"/>
</dbReference>